<keyword evidence="3" id="KW-1185">Reference proteome</keyword>
<feature type="compositionally biased region" description="Low complexity" evidence="1">
    <location>
        <begin position="75"/>
        <end position="94"/>
    </location>
</feature>
<gene>
    <name evidence="2" type="ORF">TSTA_007570</name>
</gene>
<dbReference type="Proteomes" id="UP000001745">
    <property type="component" value="Unassembled WGS sequence"/>
</dbReference>
<evidence type="ECO:0000313" key="2">
    <source>
        <dbReference type="EMBL" id="EED11467.1"/>
    </source>
</evidence>
<sequence length="151" mass="16907">MEIGSAGGVEDKNEDKNKDEVDVMEKKAKDKDIPKLDGKTNNPTNQPRQLLNPERDSASQNASNQLDDNNDNMRINQLITPPTTLLTTPPNQTTGQEAPRAQEISADLIKDSKSLKPSSEPYLNLCRTIENFKERSKPRTKSYIKKKAEKA</sequence>
<dbReference type="EMBL" id="EQ962663">
    <property type="protein sequence ID" value="EED11467.1"/>
    <property type="molecule type" value="Genomic_DNA"/>
</dbReference>
<evidence type="ECO:0000313" key="3">
    <source>
        <dbReference type="Proteomes" id="UP000001745"/>
    </source>
</evidence>
<dbReference type="GeneID" id="8103286"/>
<organism evidence="2 3">
    <name type="scientific">Talaromyces stipitatus (strain ATCC 10500 / CBS 375.48 / QM 6759 / NRRL 1006)</name>
    <name type="common">Penicillium stipitatum</name>
    <dbReference type="NCBI Taxonomy" id="441959"/>
    <lineage>
        <taxon>Eukaryota</taxon>
        <taxon>Fungi</taxon>
        <taxon>Dikarya</taxon>
        <taxon>Ascomycota</taxon>
        <taxon>Pezizomycotina</taxon>
        <taxon>Eurotiomycetes</taxon>
        <taxon>Eurotiomycetidae</taxon>
        <taxon>Eurotiales</taxon>
        <taxon>Trichocomaceae</taxon>
        <taxon>Talaromyces</taxon>
        <taxon>Talaromyces sect. Talaromyces</taxon>
    </lineage>
</organism>
<dbReference type="AlphaFoldDB" id="B8MVF9"/>
<feature type="compositionally biased region" description="Basic and acidic residues" evidence="1">
    <location>
        <begin position="9"/>
        <end position="38"/>
    </location>
</feature>
<feature type="region of interest" description="Disordered" evidence="1">
    <location>
        <begin position="1"/>
        <end position="101"/>
    </location>
</feature>
<feature type="compositionally biased region" description="Polar residues" evidence="1">
    <location>
        <begin position="58"/>
        <end position="67"/>
    </location>
</feature>
<name>B8MVF9_TALSN</name>
<dbReference type="PhylomeDB" id="B8MVF9"/>
<feature type="compositionally biased region" description="Polar residues" evidence="1">
    <location>
        <begin position="39"/>
        <end position="49"/>
    </location>
</feature>
<proteinExistence type="predicted"/>
<dbReference type="InParanoid" id="B8MVF9"/>
<evidence type="ECO:0000256" key="1">
    <source>
        <dbReference type="SAM" id="MobiDB-lite"/>
    </source>
</evidence>
<dbReference type="HOGENOM" id="CLU_1732707_0_0_1"/>
<protein>
    <submittedName>
        <fullName evidence="2">Uncharacterized protein</fullName>
    </submittedName>
</protein>
<reference evidence="3" key="1">
    <citation type="journal article" date="2015" name="Genome Announc.">
        <title>Genome sequence of the AIDS-associated pathogen Penicillium marneffei (ATCC18224) and its near taxonomic relative Talaromyces stipitatus (ATCC10500).</title>
        <authorList>
            <person name="Nierman W.C."/>
            <person name="Fedorova-Abrams N.D."/>
            <person name="Andrianopoulos A."/>
        </authorList>
    </citation>
    <scope>NUCLEOTIDE SEQUENCE [LARGE SCALE GENOMIC DNA]</scope>
    <source>
        <strain evidence="3">ATCC 10500 / CBS 375.48 / QM 6759 / NRRL 1006</strain>
    </source>
</reference>
<dbReference type="VEuPathDB" id="FungiDB:TSTA_007570"/>
<accession>B8MVF9</accession>
<dbReference type="RefSeq" id="XP_002488783.1">
    <property type="nucleotide sequence ID" value="XM_002488738.1"/>
</dbReference>